<dbReference type="SUPFAM" id="SSF52058">
    <property type="entry name" value="L domain-like"/>
    <property type="match status" value="1"/>
</dbReference>
<evidence type="ECO:0000256" key="13">
    <source>
        <dbReference type="PIRSR" id="PIRSR002490-1"/>
    </source>
</evidence>
<evidence type="ECO:0000256" key="12">
    <source>
        <dbReference type="PIRNR" id="PIRNR002490"/>
    </source>
</evidence>
<keyword evidence="10 13" id="KW-1015">Disulfide bond</keyword>
<accession>A0A401SKB5</accession>
<feature type="disulfide bond" evidence="13">
    <location>
        <begin position="58"/>
        <end position="67"/>
    </location>
</feature>
<dbReference type="PIRSF" id="PIRSF002490">
    <property type="entry name" value="SLRP_I"/>
    <property type="match status" value="1"/>
</dbReference>
<evidence type="ECO:0000256" key="4">
    <source>
        <dbReference type="ARBA" id="ARBA00022525"/>
    </source>
</evidence>
<evidence type="ECO:0000256" key="9">
    <source>
        <dbReference type="ARBA" id="ARBA00022974"/>
    </source>
</evidence>
<evidence type="ECO:0000313" key="17">
    <source>
        <dbReference type="Proteomes" id="UP000287033"/>
    </source>
</evidence>
<evidence type="ECO:0000256" key="7">
    <source>
        <dbReference type="ARBA" id="ARBA00022729"/>
    </source>
</evidence>
<keyword evidence="9" id="KW-0654">Proteoglycan</keyword>
<dbReference type="OrthoDB" id="1055097at2759"/>
<evidence type="ECO:0000256" key="6">
    <source>
        <dbReference type="ARBA" id="ARBA00022614"/>
    </source>
</evidence>
<evidence type="ECO:0000256" key="8">
    <source>
        <dbReference type="ARBA" id="ARBA00022737"/>
    </source>
</evidence>
<evidence type="ECO:0000256" key="3">
    <source>
        <dbReference type="ARBA" id="ARBA00021503"/>
    </source>
</evidence>
<dbReference type="PROSITE" id="PS51450">
    <property type="entry name" value="LRR"/>
    <property type="match status" value="2"/>
</dbReference>
<name>A0A401SKB5_CHIPU</name>
<evidence type="ECO:0000256" key="11">
    <source>
        <dbReference type="ARBA" id="ARBA00023180"/>
    </source>
</evidence>
<proteinExistence type="inferred from homology"/>
<dbReference type="AlphaFoldDB" id="A0A401SKB5"/>
<feature type="chain" id="PRO_5018823875" description="Decorin" evidence="12 14">
    <location>
        <begin position="21"/>
        <end position="359"/>
    </location>
</feature>
<dbReference type="SMART" id="SM00013">
    <property type="entry name" value="LRRNT"/>
    <property type="match status" value="1"/>
</dbReference>
<dbReference type="OMA" id="NELHICD"/>
<comment type="function">
    <text evidence="14">May affect the rate of fibrils formation.</text>
</comment>
<dbReference type="InterPro" id="IPR050333">
    <property type="entry name" value="SLRP"/>
</dbReference>
<comment type="subcellular location">
    <subcellularLocation>
        <location evidence="1 12 14">Secreted</location>
        <location evidence="1 12 14">Extracellular space</location>
        <location evidence="1 12 14">Extracellular matrix</location>
    </subcellularLocation>
</comment>
<dbReference type="InterPro" id="IPR000372">
    <property type="entry name" value="LRRNT"/>
</dbReference>
<dbReference type="Pfam" id="PF01462">
    <property type="entry name" value="LRRNT"/>
    <property type="match status" value="1"/>
</dbReference>
<feature type="signal peptide" evidence="12 14">
    <location>
        <begin position="1"/>
        <end position="20"/>
    </location>
</feature>
<comment type="similarity">
    <text evidence="2 12 14">Belongs to the small leucine-rich proteoglycan (SLRP) family. SLRP class I subfamily.</text>
</comment>
<evidence type="ECO:0000256" key="2">
    <source>
        <dbReference type="ARBA" id="ARBA00009811"/>
    </source>
</evidence>
<dbReference type="InterPro" id="IPR016352">
    <property type="entry name" value="SLRP_I_decor/aspor/byglycan"/>
</dbReference>
<feature type="disulfide bond" evidence="13">
    <location>
        <begin position="54"/>
        <end position="60"/>
    </location>
</feature>
<dbReference type="InterPro" id="IPR032675">
    <property type="entry name" value="LRR_dom_sf"/>
</dbReference>
<dbReference type="STRING" id="137246.A0A401SKB5"/>
<keyword evidence="5 12" id="KW-0272">Extracellular matrix</keyword>
<keyword evidence="6" id="KW-0433">Leucine-rich repeat</keyword>
<keyword evidence="11" id="KW-0325">Glycoprotein</keyword>
<organism evidence="16 17">
    <name type="scientific">Chiloscyllium punctatum</name>
    <name type="common">Brownbanded bambooshark</name>
    <name type="synonym">Hemiscyllium punctatum</name>
    <dbReference type="NCBI Taxonomy" id="137246"/>
    <lineage>
        <taxon>Eukaryota</taxon>
        <taxon>Metazoa</taxon>
        <taxon>Chordata</taxon>
        <taxon>Craniata</taxon>
        <taxon>Vertebrata</taxon>
        <taxon>Chondrichthyes</taxon>
        <taxon>Elasmobranchii</taxon>
        <taxon>Galeomorphii</taxon>
        <taxon>Galeoidea</taxon>
        <taxon>Orectolobiformes</taxon>
        <taxon>Hemiscylliidae</taxon>
        <taxon>Chiloscyllium</taxon>
    </lineage>
</organism>
<dbReference type="Proteomes" id="UP000287033">
    <property type="component" value="Unassembled WGS sequence"/>
</dbReference>
<keyword evidence="8" id="KW-0677">Repeat</keyword>
<dbReference type="PANTHER" id="PTHR45712">
    <property type="entry name" value="AGAP008170-PA"/>
    <property type="match status" value="1"/>
</dbReference>
<dbReference type="EMBL" id="BEZZ01000327">
    <property type="protein sequence ID" value="GCC30829.1"/>
    <property type="molecule type" value="Genomic_DNA"/>
</dbReference>
<sequence length="359" mass="40927">MSGAVQVFISCLVAAMLCQAKPFKQSSFFDFVGEEQGSAVEPTPELPIIYPYKCPPRCRCHMSVVQCSNLGLAKVPAYIPPETTVLDIQNNKIRELKENDFKYLKDLQILILVNNRLQRIHPKAFSSLRSLRRLYLSKNLISSVPENMPKSLLELHICDNKINYVKKKPFDGMSNMFALELSRNPLMPKGIAKGAFQGLKTLSYLRITETGLSEIPKDLPSSISEMHLDRNKILKVEVDDFTNLNTLVRLRLSSNKIRYFANTTLSHMPNLQDLHLDNNRLFAIPPGLSQHKNIMALYLNDNQIAHIKGGDFCPKVDDPMKSPYSRISLYGNPIPYWEIEPGVFRCALDWMFIQLDRPN</sequence>
<evidence type="ECO:0000259" key="15">
    <source>
        <dbReference type="SMART" id="SM00013"/>
    </source>
</evidence>
<comment type="subunit">
    <text evidence="14">Binds to type I and type II collagen, fibronectin and TGF-beta. Forms a ternary complex with MFAP2 and ELN.</text>
</comment>
<evidence type="ECO:0000256" key="10">
    <source>
        <dbReference type="ARBA" id="ARBA00023157"/>
    </source>
</evidence>
<evidence type="ECO:0000313" key="16">
    <source>
        <dbReference type="EMBL" id="GCC30829.1"/>
    </source>
</evidence>
<dbReference type="Gene3D" id="3.80.10.10">
    <property type="entry name" value="Ribonuclease Inhibitor"/>
    <property type="match status" value="1"/>
</dbReference>
<gene>
    <name evidence="16" type="ORF">chiPu_0009283</name>
</gene>
<dbReference type="PANTHER" id="PTHR45712:SF14">
    <property type="entry name" value="DECORIN"/>
    <property type="match status" value="1"/>
</dbReference>
<evidence type="ECO:0000256" key="5">
    <source>
        <dbReference type="ARBA" id="ARBA00022530"/>
    </source>
</evidence>
<keyword evidence="17" id="KW-1185">Reference proteome</keyword>
<feature type="disulfide bond" evidence="13">
    <location>
        <begin position="313"/>
        <end position="346"/>
    </location>
</feature>
<protein>
    <recommendedName>
        <fullName evidence="3 14">Decorin</fullName>
    </recommendedName>
    <alternativeName>
        <fullName evidence="14">Bone proteoglycan II</fullName>
    </alternativeName>
</protein>
<dbReference type="GO" id="GO:0005615">
    <property type="term" value="C:extracellular space"/>
    <property type="evidence" value="ECO:0007669"/>
    <property type="project" value="TreeGrafter"/>
</dbReference>
<evidence type="ECO:0000256" key="14">
    <source>
        <dbReference type="RuleBase" id="RU364097"/>
    </source>
</evidence>
<dbReference type="SMART" id="SM00369">
    <property type="entry name" value="LRR_TYP"/>
    <property type="match status" value="5"/>
</dbReference>
<evidence type="ECO:0000256" key="1">
    <source>
        <dbReference type="ARBA" id="ARBA00004498"/>
    </source>
</evidence>
<reference evidence="16 17" key="1">
    <citation type="journal article" date="2018" name="Nat. Ecol. Evol.">
        <title>Shark genomes provide insights into elasmobranch evolution and the origin of vertebrates.</title>
        <authorList>
            <person name="Hara Y"/>
            <person name="Yamaguchi K"/>
            <person name="Onimaru K"/>
            <person name="Kadota M"/>
            <person name="Koyanagi M"/>
            <person name="Keeley SD"/>
            <person name="Tatsumi K"/>
            <person name="Tanaka K"/>
            <person name="Motone F"/>
            <person name="Kageyama Y"/>
            <person name="Nozu R"/>
            <person name="Adachi N"/>
            <person name="Nishimura O"/>
            <person name="Nakagawa R"/>
            <person name="Tanegashima C"/>
            <person name="Kiyatake I"/>
            <person name="Matsumoto R"/>
            <person name="Murakumo K"/>
            <person name="Nishida K"/>
            <person name="Terakita A"/>
            <person name="Kuratani S"/>
            <person name="Sato K"/>
            <person name="Hyodo S Kuraku.S."/>
        </authorList>
    </citation>
    <scope>NUCLEOTIDE SEQUENCE [LARGE SCALE GENOMIC DNA]</scope>
</reference>
<keyword evidence="7 12" id="KW-0732">Signal</keyword>
<dbReference type="InterPro" id="IPR003591">
    <property type="entry name" value="Leu-rich_rpt_typical-subtyp"/>
</dbReference>
<dbReference type="InterPro" id="IPR001611">
    <property type="entry name" value="Leu-rich_rpt"/>
</dbReference>
<keyword evidence="4 14" id="KW-0964">Secreted</keyword>
<dbReference type="Pfam" id="PF13855">
    <property type="entry name" value="LRR_8"/>
    <property type="match status" value="3"/>
</dbReference>
<feature type="domain" description="LRRNT" evidence="15">
    <location>
        <begin position="53"/>
        <end position="85"/>
    </location>
</feature>
<comment type="caution">
    <text evidence="16">The sequence shown here is derived from an EMBL/GenBank/DDBJ whole genome shotgun (WGS) entry which is preliminary data.</text>
</comment>